<dbReference type="Proteomes" id="UP000242188">
    <property type="component" value="Unassembled WGS sequence"/>
</dbReference>
<proteinExistence type="predicted"/>
<dbReference type="SUPFAM" id="SSF57845">
    <property type="entry name" value="B-box zinc-binding domain"/>
    <property type="match status" value="1"/>
</dbReference>
<feature type="domain" description="B box-type" evidence="2">
    <location>
        <begin position="74"/>
        <end position="111"/>
    </location>
</feature>
<dbReference type="InterPro" id="IPR047153">
    <property type="entry name" value="TRIM45/56/19-like"/>
</dbReference>
<sequence>MASNRSVRRAQEPVTYTCALCDSEDEVRWYCNDCQENLCDRCKEFHSRGKKTKNDDVVSIGDANRQGDKPVPEVCKLHPGKQLDLFCSDCNEFLCGICLSKIHKHHNWKPFEDEFSSKLQHLKEHMAAISTKIKHFKNETSKRHHDNEGFNDNIDTVRKEVNSKRTKLKAEVDYIADGILAELSALEKEESTMNKKDCQRSEKKVEELTRLLNEAEMTDTSSVSLFETERSLRKKLPLYDVNVRYVSPKQPRFVTESIDRVMLTKTFGKVHHENQYEKIDIDSKHVQRLSKFSVPQRHQPFSICPVDDSHAWLSMHQYQRLVLVNKKGVVKESIKLDFCPFLITMVGTTDILMTSDPRRTFVYKLSLHNKQVTTFADIRPHQSHDVGINEWGEVFVSTDTPEIVVLNQSGTIIRKVAIGSEKILDIVCLSSGRLCVVHTIRGSLADRHMKITDESGTVIQTWTGDLDNSQKGDRMNLYNMSCDKYDRVFVPDNHNNQVYVLPRDGKQAMCLLNQTHGVVRPSALGVDTCGNVWIGCEDGTVHVMGL</sequence>
<comment type="caution">
    <text evidence="3">The sequence shown here is derived from an EMBL/GenBank/DDBJ whole genome shotgun (WGS) entry which is preliminary data.</text>
</comment>
<dbReference type="Gene3D" id="2.120.10.30">
    <property type="entry name" value="TolB, C-terminal domain"/>
    <property type="match status" value="1"/>
</dbReference>
<keyword evidence="1" id="KW-0479">Metal-binding</keyword>
<keyword evidence="1" id="KW-0863">Zinc-finger</keyword>
<dbReference type="EMBL" id="NEDP02005487">
    <property type="protein sequence ID" value="OWF40105.1"/>
    <property type="molecule type" value="Genomic_DNA"/>
</dbReference>
<feature type="domain" description="B box-type" evidence="2">
    <location>
        <begin position="18"/>
        <end position="60"/>
    </location>
</feature>
<dbReference type="Gene3D" id="3.30.160.60">
    <property type="entry name" value="Classic Zinc Finger"/>
    <property type="match status" value="1"/>
</dbReference>
<dbReference type="Pfam" id="PF00643">
    <property type="entry name" value="zf-B_box"/>
    <property type="match status" value="1"/>
</dbReference>
<evidence type="ECO:0000313" key="4">
    <source>
        <dbReference type="Proteomes" id="UP000242188"/>
    </source>
</evidence>
<dbReference type="PROSITE" id="PS50119">
    <property type="entry name" value="ZF_BBOX"/>
    <property type="match status" value="2"/>
</dbReference>
<dbReference type="SMART" id="SM00336">
    <property type="entry name" value="BBOX"/>
    <property type="match status" value="2"/>
</dbReference>
<reference evidence="3 4" key="1">
    <citation type="journal article" date="2017" name="Nat. Ecol. Evol.">
        <title>Scallop genome provides insights into evolution of bilaterian karyotype and development.</title>
        <authorList>
            <person name="Wang S."/>
            <person name="Zhang J."/>
            <person name="Jiao W."/>
            <person name="Li J."/>
            <person name="Xun X."/>
            <person name="Sun Y."/>
            <person name="Guo X."/>
            <person name="Huan P."/>
            <person name="Dong B."/>
            <person name="Zhang L."/>
            <person name="Hu X."/>
            <person name="Sun X."/>
            <person name="Wang J."/>
            <person name="Zhao C."/>
            <person name="Wang Y."/>
            <person name="Wang D."/>
            <person name="Huang X."/>
            <person name="Wang R."/>
            <person name="Lv J."/>
            <person name="Li Y."/>
            <person name="Zhang Z."/>
            <person name="Liu B."/>
            <person name="Lu W."/>
            <person name="Hui Y."/>
            <person name="Liang J."/>
            <person name="Zhou Z."/>
            <person name="Hou R."/>
            <person name="Li X."/>
            <person name="Liu Y."/>
            <person name="Li H."/>
            <person name="Ning X."/>
            <person name="Lin Y."/>
            <person name="Zhao L."/>
            <person name="Xing Q."/>
            <person name="Dou J."/>
            <person name="Li Y."/>
            <person name="Mao J."/>
            <person name="Guo H."/>
            <person name="Dou H."/>
            <person name="Li T."/>
            <person name="Mu C."/>
            <person name="Jiang W."/>
            <person name="Fu Q."/>
            <person name="Fu X."/>
            <person name="Miao Y."/>
            <person name="Liu J."/>
            <person name="Yu Q."/>
            <person name="Li R."/>
            <person name="Liao H."/>
            <person name="Li X."/>
            <person name="Kong Y."/>
            <person name="Jiang Z."/>
            <person name="Chourrout D."/>
            <person name="Li R."/>
            <person name="Bao Z."/>
        </authorList>
    </citation>
    <scope>NUCLEOTIDE SEQUENCE [LARGE SCALE GENOMIC DNA]</scope>
    <source>
        <strain evidence="3 4">PY_sf001</strain>
    </source>
</reference>
<evidence type="ECO:0000256" key="1">
    <source>
        <dbReference type="PROSITE-ProRule" id="PRU00024"/>
    </source>
</evidence>
<keyword evidence="1" id="KW-0862">Zinc</keyword>
<dbReference type="GO" id="GO:0061630">
    <property type="term" value="F:ubiquitin protein ligase activity"/>
    <property type="evidence" value="ECO:0007669"/>
    <property type="project" value="TreeGrafter"/>
</dbReference>
<dbReference type="InterPro" id="IPR011042">
    <property type="entry name" value="6-blade_b-propeller_TolB-like"/>
</dbReference>
<protein>
    <submittedName>
        <fullName evidence="3">E3 ubiquitin-protein ligase TRIM33</fullName>
    </submittedName>
</protein>
<evidence type="ECO:0000259" key="2">
    <source>
        <dbReference type="PROSITE" id="PS50119"/>
    </source>
</evidence>
<dbReference type="CDD" id="cd19756">
    <property type="entry name" value="Bbox2"/>
    <property type="match status" value="1"/>
</dbReference>
<keyword evidence="4" id="KW-1185">Reference proteome</keyword>
<dbReference type="PANTHER" id="PTHR25462:SF305">
    <property type="entry name" value="RING-TYPE DOMAIN-CONTAINING PROTEIN"/>
    <property type="match status" value="1"/>
</dbReference>
<dbReference type="GO" id="GO:0008270">
    <property type="term" value="F:zinc ion binding"/>
    <property type="evidence" value="ECO:0007669"/>
    <property type="project" value="UniProtKB-KW"/>
</dbReference>
<accession>A0A210PUH3</accession>
<dbReference type="SUPFAM" id="SSF101898">
    <property type="entry name" value="NHL repeat"/>
    <property type="match status" value="1"/>
</dbReference>
<dbReference type="OrthoDB" id="6123834at2759"/>
<dbReference type="AlphaFoldDB" id="A0A210PUH3"/>
<organism evidence="3 4">
    <name type="scientific">Mizuhopecten yessoensis</name>
    <name type="common">Japanese scallop</name>
    <name type="synonym">Patinopecten yessoensis</name>
    <dbReference type="NCBI Taxonomy" id="6573"/>
    <lineage>
        <taxon>Eukaryota</taxon>
        <taxon>Metazoa</taxon>
        <taxon>Spiralia</taxon>
        <taxon>Lophotrochozoa</taxon>
        <taxon>Mollusca</taxon>
        <taxon>Bivalvia</taxon>
        <taxon>Autobranchia</taxon>
        <taxon>Pteriomorphia</taxon>
        <taxon>Pectinida</taxon>
        <taxon>Pectinoidea</taxon>
        <taxon>Pectinidae</taxon>
        <taxon>Mizuhopecten</taxon>
    </lineage>
</organism>
<dbReference type="InterPro" id="IPR000315">
    <property type="entry name" value="Znf_B-box"/>
</dbReference>
<dbReference type="GO" id="GO:0005654">
    <property type="term" value="C:nucleoplasm"/>
    <property type="evidence" value="ECO:0007669"/>
    <property type="project" value="TreeGrafter"/>
</dbReference>
<name>A0A210PUH3_MIZYE</name>
<evidence type="ECO:0000313" key="3">
    <source>
        <dbReference type="EMBL" id="OWF40105.1"/>
    </source>
</evidence>
<gene>
    <name evidence="3" type="ORF">KP79_PYT23056</name>
</gene>
<dbReference type="PANTHER" id="PTHR25462">
    <property type="entry name" value="BONUS, ISOFORM C-RELATED"/>
    <property type="match status" value="1"/>
</dbReference>